<evidence type="ECO:0000256" key="3">
    <source>
        <dbReference type="ARBA" id="ARBA00004614"/>
    </source>
</evidence>
<evidence type="ECO:0000256" key="14">
    <source>
        <dbReference type="ARBA" id="ARBA00023257"/>
    </source>
</evidence>
<evidence type="ECO:0000256" key="8">
    <source>
        <dbReference type="ARBA" id="ARBA00022837"/>
    </source>
</evidence>
<keyword evidence="4" id="KW-1003">Cell membrane</keyword>
<dbReference type="AlphaFoldDB" id="A0A8C5M1W1"/>
<dbReference type="GO" id="GO:0007156">
    <property type="term" value="P:homophilic cell adhesion via plasma membrane adhesion molecules"/>
    <property type="evidence" value="ECO:0007669"/>
    <property type="project" value="InterPro"/>
</dbReference>
<keyword evidence="6" id="KW-0732">Signal</keyword>
<dbReference type="PANTHER" id="PTHR14139:SF3">
    <property type="entry name" value="CALSYNTENIN-2"/>
    <property type="match status" value="1"/>
</dbReference>
<dbReference type="GO" id="GO:0051965">
    <property type="term" value="P:positive regulation of synapse assembly"/>
    <property type="evidence" value="ECO:0007669"/>
    <property type="project" value="TreeGrafter"/>
</dbReference>
<dbReference type="PROSITE" id="PS50268">
    <property type="entry name" value="CADHERIN_2"/>
    <property type="match status" value="2"/>
</dbReference>
<dbReference type="SUPFAM" id="SSF49313">
    <property type="entry name" value="Cadherin-like"/>
    <property type="match status" value="2"/>
</dbReference>
<dbReference type="SMART" id="SM00112">
    <property type="entry name" value="CA"/>
    <property type="match status" value="2"/>
</dbReference>
<accession>A0A8C5M1W1</accession>
<evidence type="ECO:0000256" key="20">
    <source>
        <dbReference type="SAM" id="Phobius"/>
    </source>
</evidence>
<sequence>MCMFEFIYIYVLSIDTFDLKFTEQTYSLIFAGEICAFKIHGQETPFEAIVLNKTSGEGRLKAKGSIDCELQKEYTFIIQAYDCGAGPSGVNWKKSHKAVVHIQVNDVNEFAPVFKEKTYRATVTEGKIYDSILQVEAMDEDCSLQYSQICNYEIVTRDVPFAIDRNGNIRNTEKLSYDKQRQYEIKVTAYDCGQKHAAEEVAVKVDVKPVCKPGWQDWEKRIEYNPGSGSIALFPGARLETCDGPVSSIRTSVELLMNHFGKGCDRETYTDTSLESLCGASSGVINLLPTPSDATNWTAGLPMDNNGMIFKFDGKQGVKIPDVIVPKNLTDQFTITLWMKHGPSPGLRAEKETILCNSDKTEMNRHHYALYIHNCRLVFLLRRDFDQADTFRPAEFHWKLDQICDKEWHYYIINIDFPLVTLYMDGTTYEPYLVTNDWPIHPSHIAMQLTVGACWQGGEITKPKFTQYFHGSIAGLTLRPGKIESQKVISCLQACKEGLDIRSLDNLGQGVKYHFNPSQSILVMEGEDIDSINQALRKVSYINSRQLSTPGKRRLKVSSKVQCFGEDVCITIPDIEAYILVLQANEPKITVSGMDHFARPASEFETANGIILLPDIKIISTVTKMEKRLDKSASKSPNAVVVEEVLHHLDFCDIMVNGEELNLKQECLELDKSALQGKHLDATNSSKGYSIYGVDTMKSYEDVLRQVHYRNWDSASIFGRKFKVKCSELNGRYTSNEFNLEVNILHNSNFMAHVNHMAAPPQFVQSLQEPNTEFTGHETRVSPGATAIVLVACVSILVIIIVLGIIRLRAVHQQDFQGKEAAKEADMDWDDSALTITVNPMEKYDTNVAGEAESEEEEEDDEEAEDDEDEEEEEESTSGESGESEDDDMESNAKAKQQNPARRGHLEWNRLTLTY</sequence>
<dbReference type="FunFam" id="2.60.120.200:FF:000029">
    <property type="entry name" value="Calsyntenin 2"/>
    <property type="match status" value="1"/>
</dbReference>
<evidence type="ECO:0000259" key="21">
    <source>
        <dbReference type="PROSITE" id="PS50268"/>
    </source>
</evidence>
<keyword evidence="5 20" id="KW-0812">Transmembrane</keyword>
<evidence type="ECO:0000256" key="4">
    <source>
        <dbReference type="ARBA" id="ARBA00022475"/>
    </source>
</evidence>
<reference evidence="22" key="2">
    <citation type="submission" date="2025-09" db="UniProtKB">
        <authorList>
            <consortium name="Ensembl"/>
        </authorList>
    </citation>
    <scope>IDENTIFICATION</scope>
</reference>
<proteinExistence type="inferred from homology"/>
<dbReference type="SUPFAM" id="SSF49899">
    <property type="entry name" value="Concanavalin A-like lectins/glucanases"/>
    <property type="match status" value="1"/>
</dbReference>
<dbReference type="GO" id="GO:0045211">
    <property type="term" value="C:postsynaptic membrane"/>
    <property type="evidence" value="ECO:0007669"/>
    <property type="project" value="UniProtKB-SubCell"/>
</dbReference>
<dbReference type="CDD" id="cd11304">
    <property type="entry name" value="Cadherin_repeat"/>
    <property type="match status" value="2"/>
</dbReference>
<dbReference type="InterPro" id="IPR013320">
    <property type="entry name" value="ConA-like_dom_sf"/>
</dbReference>
<evidence type="ECO:0000256" key="18">
    <source>
        <dbReference type="PROSITE-ProRule" id="PRU00043"/>
    </source>
</evidence>
<dbReference type="GO" id="GO:0005789">
    <property type="term" value="C:endoplasmic reticulum membrane"/>
    <property type="evidence" value="ECO:0007669"/>
    <property type="project" value="UniProtKB-SubCell"/>
</dbReference>
<dbReference type="GO" id="GO:0030425">
    <property type="term" value="C:dendrite"/>
    <property type="evidence" value="ECO:0007669"/>
    <property type="project" value="UniProtKB-SubCell"/>
</dbReference>
<dbReference type="OrthoDB" id="10012272at2759"/>
<dbReference type="Gene3D" id="2.60.120.200">
    <property type="match status" value="1"/>
</dbReference>
<keyword evidence="9" id="KW-0130">Cell adhesion</keyword>
<feature type="domain" description="Cadherin" evidence="21">
    <location>
        <begin position="37"/>
        <end position="114"/>
    </location>
</feature>
<dbReference type="PANTHER" id="PTHR14139">
    <property type="entry name" value="CALSYNTENIN"/>
    <property type="match status" value="1"/>
</dbReference>
<evidence type="ECO:0000256" key="15">
    <source>
        <dbReference type="ARBA" id="ARBA00023273"/>
    </source>
</evidence>
<evidence type="ECO:0000256" key="6">
    <source>
        <dbReference type="ARBA" id="ARBA00022729"/>
    </source>
</evidence>
<dbReference type="GeneTree" id="ENSGT00950000183086"/>
<dbReference type="Gene3D" id="2.60.40.60">
    <property type="entry name" value="Cadherins"/>
    <property type="match status" value="2"/>
</dbReference>
<keyword evidence="14" id="KW-0628">Postsynaptic cell membrane</keyword>
<keyword evidence="12 20" id="KW-0472">Membrane</keyword>
<keyword evidence="7" id="KW-0677">Repeat</keyword>
<organism evidence="22 23">
    <name type="scientific">Leptobrachium leishanense</name>
    <name type="common">Leishan spiny toad</name>
    <dbReference type="NCBI Taxonomy" id="445787"/>
    <lineage>
        <taxon>Eukaryota</taxon>
        <taxon>Metazoa</taxon>
        <taxon>Chordata</taxon>
        <taxon>Craniata</taxon>
        <taxon>Vertebrata</taxon>
        <taxon>Euteleostomi</taxon>
        <taxon>Amphibia</taxon>
        <taxon>Batrachia</taxon>
        <taxon>Anura</taxon>
        <taxon>Pelobatoidea</taxon>
        <taxon>Megophryidae</taxon>
        <taxon>Leptobrachium</taxon>
    </lineage>
</organism>
<dbReference type="InterPro" id="IPR015919">
    <property type="entry name" value="Cadherin-like_sf"/>
</dbReference>
<evidence type="ECO:0000256" key="2">
    <source>
        <dbReference type="ARBA" id="ARBA00004279"/>
    </source>
</evidence>
<evidence type="ECO:0000256" key="19">
    <source>
        <dbReference type="SAM" id="MobiDB-lite"/>
    </source>
</evidence>
<dbReference type="FunFam" id="2.60.40.60:FF:000085">
    <property type="entry name" value="Calsyntenin 1"/>
    <property type="match status" value="1"/>
</dbReference>
<reference evidence="22" key="1">
    <citation type="submission" date="2025-08" db="UniProtKB">
        <authorList>
            <consortium name="Ensembl"/>
        </authorList>
    </citation>
    <scope>IDENTIFICATION</scope>
</reference>
<keyword evidence="11" id="KW-0770">Synapse</keyword>
<dbReference type="GO" id="GO:0000139">
    <property type="term" value="C:Golgi membrane"/>
    <property type="evidence" value="ECO:0007669"/>
    <property type="project" value="UniProtKB-SubCell"/>
</dbReference>
<evidence type="ECO:0000256" key="11">
    <source>
        <dbReference type="ARBA" id="ARBA00023018"/>
    </source>
</evidence>
<protein>
    <submittedName>
        <fullName evidence="22">Calsyntenin 2</fullName>
    </submittedName>
</protein>
<evidence type="ECO:0000313" key="23">
    <source>
        <dbReference type="Proteomes" id="UP000694569"/>
    </source>
</evidence>
<keyword evidence="8 18" id="KW-0106">Calcium</keyword>
<evidence type="ECO:0000256" key="7">
    <source>
        <dbReference type="ARBA" id="ARBA00022737"/>
    </source>
</evidence>
<dbReference type="GO" id="GO:0005509">
    <property type="term" value="F:calcium ion binding"/>
    <property type="evidence" value="ECO:0007669"/>
    <property type="project" value="UniProtKB-UniRule"/>
</dbReference>
<evidence type="ECO:0000313" key="22">
    <source>
        <dbReference type="Ensembl" id="ENSLLEP00000008301.1"/>
    </source>
</evidence>
<dbReference type="Ensembl" id="ENSLLET00000008631.1">
    <property type="protein sequence ID" value="ENSLLEP00000008301.1"/>
    <property type="gene ID" value="ENSLLEG00000005271.1"/>
</dbReference>
<evidence type="ECO:0000256" key="9">
    <source>
        <dbReference type="ARBA" id="ARBA00022889"/>
    </source>
</evidence>
<evidence type="ECO:0000256" key="12">
    <source>
        <dbReference type="ARBA" id="ARBA00023136"/>
    </source>
</evidence>
<dbReference type="FunFam" id="2.60.40.60:FF:000025">
    <property type="entry name" value="Calsyntenin 1"/>
    <property type="match status" value="1"/>
</dbReference>
<name>A0A8C5M1W1_9ANUR</name>
<keyword evidence="13" id="KW-0325">Glycoprotein</keyword>
<feature type="compositionally biased region" description="Acidic residues" evidence="19">
    <location>
        <begin position="852"/>
        <end position="890"/>
    </location>
</feature>
<evidence type="ECO:0000256" key="1">
    <source>
        <dbReference type="ARBA" id="ARBA00004115"/>
    </source>
</evidence>
<evidence type="ECO:0000256" key="16">
    <source>
        <dbReference type="ARBA" id="ARBA00035006"/>
    </source>
</evidence>
<dbReference type="GO" id="GO:0009986">
    <property type="term" value="C:cell surface"/>
    <property type="evidence" value="ECO:0007669"/>
    <property type="project" value="TreeGrafter"/>
</dbReference>
<feature type="domain" description="Cadherin" evidence="21">
    <location>
        <begin position="115"/>
        <end position="215"/>
    </location>
</feature>
<dbReference type="Proteomes" id="UP000694569">
    <property type="component" value="Unplaced"/>
</dbReference>
<dbReference type="InterPro" id="IPR045588">
    <property type="entry name" value="CLSTN_C"/>
</dbReference>
<dbReference type="InterPro" id="IPR002126">
    <property type="entry name" value="Cadherin-like_dom"/>
</dbReference>
<evidence type="ECO:0000256" key="5">
    <source>
        <dbReference type="ARBA" id="ARBA00022692"/>
    </source>
</evidence>
<dbReference type="Pfam" id="PF00028">
    <property type="entry name" value="Cadherin"/>
    <property type="match status" value="1"/>
</dbReference>
<comment type="subcellular location">
    <subcellularLocation>
        <location evidence="2">Cell projection</location>
        <location evidence="2">Dendrite</location>
    </subcellularLocation>
    <subcellularLocation>
        <location evidence="1">Endoplasmic reticulum membrane</location>
        <topology evidence="1">Single-pass type I membrane protein</topology>
    </subcellularLocation>
    <subcellularLocation>
        <location evidence="3">Golgi apparatus membrane</location>
        <topology evidence="3">Single-pass type I membrane protein</topology>
    </subcellularLocation>
    <subcellularLocation>
        <location evidence="16">Postsynaptic cell membrane</location>
        <topology evidence="16">Single-pass type I membrane protein</topology>
    </subcellularLocation>
</comment>
<dbReference type="GO" id="GO:0050806">
    <property type="term" value="P:positive regulation of synaptic transmission"/>
    <property type="evidence" value="ECO:0007669"/>
    <property type="project" value="TreeGrafter"/>
</dbReference>
<feature type="transmembrane region" description="Helical" evidence="20">
    <location>
        <begin position="784"/>
        <end position="806"/>
    </location>
</feature>
<dbReference type="PRINTS" id="PR00205">
    <property type="entry name" value="CADHERIN"/>
</dbReference>
<evidence type="ECO:0000256" key="10">
    <source>
        <dbReference type="ARBA" id="ARBA00022989"/>
    </source>
</evidence>
<feature type="region of interest" description="Disordered" evidence="19">
    <location>
        <begin position="838"/>
        <end position="915"/>
    </location>
</feature>
<comment type="similarity">
    <text evidence="17">Belongs to the calsyntenin family.</text>
</comment>
<keyword evidence="10 20" id="KW-1133">Transmembrane helix</keyword>
<evidence type="ECO:0000256" key="17">
    <source>
        <dbReference type="ARBA" id="ARBA00035015"/>
    </source>
</evidence>
<keyword evidence="15" id="KW-0966">Cell projection</keyword>
<keyword evidence="23" id="KW-1185">Reference proteome</keyword>
<dbReference type="Pfam" id="PF19699">
    <property type="entry name" value="CLSTN_C"/>
    <property type="match status" value="1"/>
</dbReference>
<evidence type="ECO:0000256" key="13">
    <source>
        <dbReference type="ARBA" id="ARBA00023180"/>
    </source>
</evidence>